<evidence type="ECO:0000313" key="12">
    <source>
        <dbReference type="Proteomes" id="UP001222932"/>
    </source>
</evidence>
<evidence type="ECO:0000256" key="4">
    <source>
        <dbReference type="ARBA" id="ARBA00011351"/>
    </source>
</evidence>
<evidence type="ECO:0000259" key="10">
    <source>
        <dbReference type="Pfam" id="PF09813"/>
    </source>
</evidence>
<evidence type="ECO:0000256" key="1">
    <source>
        <dbReference type="ARBA" id="ARBA00003064"/>
    </source>
</evidence>
<dbReference type="Pfam" id="PF09813">
    <property type="entry name" value="Coa3_cc"/>
    <property type="match status" value="1"/>
</dbReference>
<keyword evidence="7 9" id="KW-0496">Mitochondrion</keyword>
<keyword evidence="9" id="KW-0999">Mitochondrion inner membrane</keyword>
<dbReference type="InterPro" id="IPR041752">
    <property type="entry name" value="Coa3"/>
</dbReference>
<comment type="subcellular location">
    <subcellularLocation>
        <location evidence="2">Mitochondrion membrane</location>
        <topology evidence="2">Single-pass membrane protein</topology>
    </subcellularLocation>
</comment>
<dbReference type="GO" id="GO:0005743">
    <property type="term" value="C:mitochondrial inner membrane"/>
    <property type="evidence" value="ECO:0007669"/>
    <property type="project" value="UniProtKB-UniRule"/>
</dbReference>
<dbReference type="AlphaFoldDB" id="A0AAD3TPH8"/>
<protein>
    <recommendedName>
        <fullName evidence="9">Cytochrome c oxidase assembly factor 3</fullName>
    </recommendedName>
</protein>
<evidence type="ECO:0000256" key="5">
    <source>
        <dbReference type="ARBA" id="ARBA00022692"/>
    </source>
</evidence>
<keyword evidence="6 9" id="KW-1133">Transmembrane helix</keyword>
<reference evidence="11" key="1">
    <citation type="journal article" date="2023" name="BMC Genomics">
        <title>Chromosome-level genome assemblies of Cutaneotrichosporon spp. (Trichosporonales, Basidiomycota) reveal imbalanced evolution between nucleotide sequences and chromosome synteny.</title>
        <authorList>
            <person name="Kobayashi Y."/>
            <person name="Kayamori A."/>
            <person name="Aoki K."/>
            <person name="Shiwa Y."/>
            <person name="Matsutani M."/>
            <person name="Fujita N."/>
            <person name="Sugita T."/>
            <person name="Iwasaki W."/>
            <person name="Tanaka N."/>
            <person name="Takashima M."/>
        </authorList>
    </citation>
    <scope>NUCLEOTIDE SEQUENCE</scope>
    <source>
        <strain evidence="11">HIS016</strain>
    </source>
</reference>
<gene>
    <name evidence="11" type="ORF">CspeluHIS016_0108300</name>
</gene>
<comment type="function">
    <text evidence="1 9">Required for assembly of cytochrome c oxidase (complex IV).</text>
</comment>
<keyword evidence="12" id="KW-1185">Reference proteome</keyword>
<evidence type="ECO:0000256" key="6">
    <source>
        <dbReference type="ARBA" id="ARBA00022989"/>
    </source>
</evidence>
<dbReference type="EMBL" id="BTCM01000001">
    <property type="protein sequence ID" value="GMK54244.1"/>
    <property type="molecule type" value="Genomic_DNA"/>
</dbReference>
<feature type="transmembrane region" description="Helical" evidence="9">
    <location>
        <begin position="41"/>
        <end position="59"/>
    </location>
</feature>
<reference evidence="11" key="2">
    <citation type="submission" date="2023-06" db="EMBL/GenBank/DDBJ databases">
        <authorList>
            <person name="Kobayashi Y."/>
            <person name="Kayamori A."/>
            <person name="Aoki K."/>
            <person name="Shiwa Y."/>
            <person name="Fujita N."/>
            <person name="Sugita T."/>
            <person name="Iwasaki W."/>
            <person name="Tanaka N."/>
            <person name="Takashima M."/>
        </authorList>
    </citation>
    <scope>NUCLEOTIDE SEQUENCE</scope>
    <source>
        <strain evidence="11">HIS016</strain>
    </source>
</reference>
<dbReference type="PANTHER" id="PTHR15642">
    <property type="entry name" value="CYTOCHROME C OXIDASE ASSEMBLY FACTOR 3, MITOCHONDRIAL"/>
    <property type="match status" value="1"/>
</dbReference>
<comment type="similarity">
    <text evidence="3 9">Belongs to the COA3 family.</text>
</comment>
<evidence type="ECO:0000256" key="2">
    <source>
        <dbReference type="ARBA" id="ARBA00004304"/>
    </source>
</evidence>
<evidence type="ECO:0000256" key="8">
    <source>
        <dbReference type="ARBA" id="ARBA00023136"/>
    </source>
</evidence>
<feature type="domain" description="Cytochrome c oxidase assembly factor 3 mitochondrial coiled-coil" evidence="10">
    <location>
        <begin position="29"/>
        <end position="73"/>
    </location>
</feature>
<evidence type="ECO:0000256" key="3">
    <source>
        <dbReference type="ARBA" id="ARBA00007035"/>
    </source>
</evidence>
<dbReference type="Proteomes" id="UP001222932">
    <property type="component" value="Unassembled WGS sequence"/>
</dbReference>
<keyword evidence="8 9" id="KW-0472">Membrane</keyword>
<name>A0AAD3TPH8_9TREE</name>
<evidence type="ECO:0000256" key="9">
    <source>
        <dbReference type="RuleBase" id="RU367056"/>
    </source>
</evidence>
<comment type="subunit">
    <text evidence="4 9">Component of 250-400 kDa complexes called cytochrome oxidase assembly intermediates or COA complexes.</text>
</comment>
<organism evidence="11 12">
    <name type="scientific">Cutaneotrichosporon spelunceum</name>
    <dbReference type="NCBI Taxonomy" id="1672016"/>
    <lineage>
        <taxon>Eukaryota</taxon>
        <taxon>Fungi</taxon>
        <taxon>Dikarya</taxon>
        <taxon>Basidiomycota</taxon>
        <taxon>Agaricomycotina</taxon>
        <taxon>Tremellomycetes</taxon>
        <taxon>Trichosporonales</taxon>
        <taxon>Trichosporonaceae</taxon>
        <taxon>Cutaneotrichosporon</taxon>
    </lineage>
</organism>
<proteinExistence type="inferred from homology"/>
<keyword evidence="5 9" id="KW-0812">Transmembrane</keyword>
<evidence type="ECO:0000313" key="11">
    <source>
        <dbReference type="EMBL" id="GMK54244.1"/>
    </source>
</evidence>
<comment type="caution">
    <text evidence="11">The sequence shown here is derived from an EMBL/GenBank/DDBJ whole genome shotgun (WGS) entry which is preliminary data.</text>
</comment>
<dbReference type="GO" id="GO:0033617">
    <property type="term" value="P:mitochondrial respiratory chain complex IV assembly"/>
    <property type="evidence" value="ECO:0007669"/>
    <property type="project" value="UniProtKB-UniRule"/>
</dbReference>
<dbReference type="PANTHER" id="PTHR15642:SF3">
    <property type="entry name" value="CYTOCHROME C OXIDASE ASSEMBLY FACTOR 3 HOMOLOG, MITOCHONDRIAL"/>
    <property type="match status" value="1"/>
</dbReference>
<evidence type="ECO:0000256" key="7">
    <source>
        <dbReference type="ARBA" id="ARBA00023128"/>
    </source>
</evidence>
<accession>A0AAD3TPH8</accession>
<dbReference type="InterPro" id="IPR018628">
    <property type="entry name" value="Coa3_CC"/>
</dbReference>
<sequence>MSNSKSSNQATLKEAAQSYYPGRIHESPALKRARKPYQIRNVLTGGAILAFITGVYLYSISAVKQDDFSDVVDLLPPPEARAAMRSIEDEMRDKELDAAVLSGQLPPVPPPVPGPGGVRAWLPKRLDQIDWLKRRGWVEAGKGNVLVWGAPNVDNIGKMRDSFPSTGPRQV</sequence>